<evidence type="ECO:0000313" key="8">
    <source>
        <dbReference type="Proteomes" id="UP001151081"/>
    </source>
</evidence>
<dbReference type="InterPro" id="IPR009057">
    <property type="entry name" value="Homeodomain-like_sf"/>
</dbReference>
<proteinExistence type="predicted"/>
<dbReference type="RefSeq" id="WP_272428065.1">
    <property type="nucleotide sequence ID" value="NZ_JAGTJJ010000081.1"/>
</dbReference>
<feature type="domain" description="HTH tetR-type" evidence="6">
    <location>
        <begin position="26"/>
        <end position="86"/>
    </location>
</feature>
<dbReference type="Pfam" id="PF16859">
    <property type="entry name" value="TetR_C_11"/>
    <property type="match status" value="1"/>
</dbReference>
<protein>
    <submittedName>
        <fullName evidence="7">TetR/AcrR family transcriptional regulator</fullName>
    </submittedName>
</protein>
<dbReference type="GO" id="GO:0003700">
    <property type="term" value="F:DNA-binding transcription factor activity"/>
    <property type="evidence" value="ECO:0007669"/>
    <property type="project" value="TreeGrafter"/>
</dbReference>
<sequence>MHHESTPPPARRSRRTEGTRAGGRAERVVAAVLSATQEELGCVGYGALRMEDVAARSGVAKTTIYRRWPTKAELVAASLRAVNAEQEPPDTGTLRGDLLAVVMGSVRTCQTKTGRGIVRMLQTELADPEVEALSRGLRDRNRQRNKALLERGITRGELPADVNTELILDLIFGGIYGRLIHRGEDVSEDYAAAAIDTVLAGACAGAARLPKEVAGKRGDDHGFVAQRLPEK</sequence>
<keyword evidence="3" id="KW-0804">Transcription</keyword>
<dbReference type="InterPro" id="IPR050109">
    <property type="entry name" value="HTH-type_TetR-like_transc_reg"/>
</dbReference>
<evidence type="ECO:0000256" key="3">
    <source>
        <dbReference type="ARBA" id="ARBA00023163"/>
    </source>
</evidence>
<dbReference type="Pfam" id="PF00440">
    <property type="entry name" value="TetR_N"/>
    <property type="match status" value="1"/>
</dbReference>
<dbReference type="PROSITE" id="PS50977">
    <property type="entry name" value="HTH_TETR_2"/>
    <property type="match status" value="1"/>
</dbReference>
<evidence type="ECO:0000256" key="1">
    <source>
        <dbReference type="ARBA" id="ARBA00023015"/>
    </source>
</evidence>
<dbReference type="SUPFAM" id="SSF46689">
    <property type="entry name" value="Homeodomain-like"/>
    <property type="match status" value="1"/>
</dbReference>
<dbReference type="GO" id="GO:0000976">
    <property type="term" value="F:transcription cis-regulatory region binding"/>
    <property type="evidence" value="ECO:0007669"/>
    <property type="project" value="TreeGrafter"/>
</dbReference>
<evidence type="ECO:0000256" key="4">
    <source>
        <dbReference type="PROSITE-ProRule" id="PRU00335"/>
    </source>
</evidence>
<dbReference type="InterPro" id="IPR001647">
    <property type="entry name" value="HTH_TetR"/>
</dbReference>
<feature type="DNA-binding region" description="H-T-H motif" evidence="4">
    <location>
        <begin position="49"/>
        <end position="68"/>
    </location>
</feature>
<dbReference type="AlphaFoldDB" id="A0A9X3XIB7"/>
<dbReference type="EMBL" id="JAGTJJ010000081">
    <property type="protein sequence ID" value="MDC3988721.1"/>
    <property type="molecule type" value="Genomic_DNA"/>
</dbReference>
<accession>A0A9X3XIB7</accession>
<dbReference type="PANTHER" id="PTHR30055:SF148">
    <property type="entry name" value="TETR-FAMILY TRANSCRIPTIONAL REGULATOR"/>
    <property type="match status" value="1"/>
</dbReference>
<keyword evidence="2 4" id="KW-0238">DNA-binding</keyword>
<comment type="caution">
    <text evidence="7">The sequence shown here is derived from an EMBL/GenBank/DDBJ whole genome shotgun (WGS) entry which is preliminary data.</text>
</comment>
<evidence type="ECO:0000256" key="2">
    <source>
        <dbReference type="ARBA" id="ARBA00023125"/>
    </source>
</evidence>
<evidence type="ECO:0000259" key="6">
    <source>
        <dbReference type="PROSITE" id="PS50977"/>
    </source>
</evidence>
<keyword evidence="8" id="KW-1185">Reference proteome</keyword>
<organism evidence="7 8">
    <name type="scientific">Polyangium jinanense</name>
    <dbReference type="NCBI Taxonomy" id="2829994"/>
    <lineage>
        <taxon>Bacteria</taxon>
        <taxon>Pseudomonadati</taxon>
        <taxon>Myxococcota</taxon>
        <taxon>Polyangia</taxon>
        <taxon>Polyangiales</taxon>
        <taxon>Polyangiaceae</taxon>
        <taxon>Polyangium</taxon>
    </lineage>
</organism>
<gene>
    <name evidence="7" type="ORF">KEG57_50110</name>
</gene>
<dbReference type="PANTHER" id="PTHR30055">
    <property type="entry name" value="HTH-TYPE TRANSCRIPTIONAL REGULATOR RUTR"/>
    <property type="match status" value="1"/>
</dbReference>
<dbReference type="SUPFAM" id="SSF48498">
    <property type="entry name" value="Tetracyclin repressor-like, C-terminal domain"/>
    <property type="match status" value="1"/>
</dbReference>
<name>A0A9X3XIB7_9BACT</name>
<evidence type="ECO:0000313" key="7">
    <source>
        <dbReference type="EMBL" id="MDC3988721.1"/>
    </source>
</evidence>
<keyword evidence="1" id="KW-0805">Transcription regulation</keyword>
<dbReference type="Proteomes" id="UP001151081">
    <property type="component" value="Unassembled WGS sequence"/>
</dbReference>
<dbReference type="InterPro" id="IPR036271">
    <property type="entry name" value="Tet_transcr_reg_TetR-rel_C_sf"/>
</dbReference>
<feature type="compositionally biased region" description="Pro residues" evidence="5">
    <location>
        <begin position="1"/>
        <end position="10"/>
    </location>
</feature>
<dbReference type="Gene3D" id="1.10.10.60">
    <property type="entry name" value="Homeodomain-like"/>
    <property type="match status" value="1"/>
</dbReference>
<reference evidence="7 8" key="1">
    <citation type="submission" date="2021-04" db="EMBL/GenBank/DDBJ databases">
        <title>Genome analysis of Polyangium sp.</title>
        <authorList>
            <person name="Li Y."/>
            <person name="Wang J."/>
        </authorList>
    </citation>
    <scope>NUCLEOTIDE SEQUENCE [LARGE SCALE GENOMIC DNA]</scope>
    <source>
        <strain evidence="7 8">SDU14</strain>
    </source>
</reference>
<feature type="region of interest" description="Disordered" evidence="5">
    <location>
        <begin position="1"/>
        <end position="23"/>
    </location>
</feature>
<dbReference type="Gene3D" id="1.10.357.10">
    <property type="entry name" value="Tetracycline Repressor, domain 2"/>
    <property type="match status" value="1"/>
</dbReference>
<dbReference type="InterPro" id="IPR011075">
    <property type="entry name" value="TetR_C"/>
</dbReference>
<evidence type="ECO:0000256" key="5">
    <source>
        <dbReference type="SAM" id="MobiDB-lite"/>
    </source>
</evidence>